<evidence type="ECO:0000313" key="4">
    <source>
        <dbReference type="EMBL" id="RJP59172.1"/>
    </source>
</evidence>
<feature type="transmembrane region" description="Helical" evidence="1">
    <location>
        <begin position="444"/>
        <end position="467"/>
    </location>
</feature>
<protein>
    <submittedName>
        <fullName evidence="4">Uncharacterized protein</fullName>
    </submittedName>
</protein>
<dbReference type="Pfam" id="PF09822">
    <property type="entry name" value="ABC_transp_aux"/>
    <property type="match status" value="1"/>
</dbReference>
<dbReference type="InterPro" id="IPR019196">
    <property type="entry name" value="ABC_transp_unknown"/>
</dbReference>
<gene>
    <name evidence="4" type="ORF">C4541_06695</name>
</gene>
<feature type="domain" description="ABC-type uncharacterised transport system" evidence="2">
    <location>
        <begin position="180"/>
        <end position="410"/>
    </location>
</feature>
<dbReference type="AlphaFoldDB" id="A0A3A4R2G1"/>
<name>A0A3A4R2G1_9BACT</name>
<sequence length="472" mass="52984">MRKQTRTKRIALFGSITTLSVSFLISILVLTNYLAYRHYWRTDLTNSKVYSLSPVTVSHLNTLQDDITIYVFYPKTSELFPYIEFIVDEFQRLSKHITSLIVDVDHDLLKTQEYKQKFKLSNENYIVVEHQDKFRVLVNEDLAEYDIENSFYGQDPVLKCFTGEDAIFTAIQAVISKKQTTVYFTAGHGEKDTTDHTTETGYAEALNRLRYNNITVNTLVLAQSEVLPDDADLIVIGGPEKPFSEHELQLLKNAFDSGTPILVLLDPGITSGMESFLAEYGCIVHDSIIIDPQQHVPFASPAYIISNILPGHAVTRTMTNMMGIFYGARSIAFSDKDLFTKTPLVQTSNEGWGETTVTQDQPKKDDNDITGPVIVAGAMESDADNKRLVVFGDSDFIGNTQILNMANADLFINSVNWLLNQMSTPAINPKLFNKQSVTLSSKELSSLSLIVMLIMPGIIFSTGLAIWKVRRK</sequence>
<evidence type="ECO:0000259" key="2">
    <source>
        <dbReference type="Pfam" id="PF09822"/>
    </source>
</evidence>
<evidence type="ECO:0000313" key="5">
    <source>
        <dbReference type="Proteomes" id="UP000266426"/>
    </source>
</evidence>
<comment type="caution">
    <text evidence="4">The sequence shown here is derived from an EMBL/GenBank/DDBJ whole genome shotgun (WGS) entry which is preliminary data.</text>
</comment>
<feature type="transmembrane region" description="Helical" evidence="1">
    <location>
        <begin position="12"/>
        <end position="36"/>
    </location>
</feature>
<dbReference type="Proteomes" id="UP000266426">
    <property type="component" value="Unassembled WGS sequence"/>
</dbReference>
<evidence type="ECO:0000259" key="3">
    <source>
        <dbReference type="Pfam" id="PF23357"/>
    </source>
</evidence>
<dbReference type="Pfam" id="PF23357">
    <property type="entry name" value="DUF7088"/>
    <property type="match status" value="1"/>
</dbReference>
<keyword evidence="1" id="KW-0472">Membrane</keyword>
<evidence type="ECO:0000256" key="1">
    <source>
        <dbReference type="SAM" id="Phobius"/>
    </source>
</evidence>
<dbReference type="CDD" id="cd01653">
    <property type="entry name" value="GATase1"/>
    <property type="match status" value="1"/>
</dbReference>
<organism evidence="4 5">
    <name type="scientific">Candidatus Auribacter fodinae</name>
    <dbReference type="NCBI Taxonomy" id="2093366"/>
    <lineage>
        <taxon>Bacteria</taxon>
        <taxon>Pseudomonadati</taxon>
        <taxon>Candidatus Auribacterota</taxon>
        <taxon>Candidatus Auribacteria</taxon>
        <taxon>Candidatus Auribacterales</taxon>
        <taxon>Candidatus Auribacteraceae</taxon>
        <taxon>Candidatus Auribacter</taxon>
    </lineage>
</organism>
<proteinExistence type="predicted"/>
<dbReference type="InterPro" id="IPR055396">
    <property type="entry name" value="DUF7088"/>
</dbReference>
<dbReference type="EMBL" id="QZJZ01000054">
    <property type="protein sequence ID" value="RJP59172.1"/>
    <property type="molecule type" value="Genomic_DNA"/>
</dbReference>
<accession>A0A3A4R2G1</accession>
<feature type="domain" description="DUF7088" evidence="3">
    <location>
        <begin position="47"/>
        <end position="132"/>
    </location>
</feature>
<keyword evidence="1" id="KW-1133">Transmembrane helix</keyword>
<keyword evidence="1" id="KW-0812">Transmembrane</keyword>
<reference evidence="4 5" key="1">
    <citation type="journal article" date="2017" name="ISME J.">
        <title>Energy and carbon metabolisms in a deep terrestrial subsurface fluid microbial community.</title>
        <authorList>
            <person name="Momper L."/>
            <person name="Jungbluth S.P."/>
            <person name="Lee M.D."/>
            <person name="Amend J.P."/>
        </authorList>
    </citation>
    <scope>NUCLEOTIDE SEQUENCE [LARGE SCALE GENOMIC DNA]</scope>
    <source>
        <strain evidence="4">SURF_26</strain>
    </source>
</reference>